<dbReference type="Proteomes" id="UP000583944">
    <property type="component" value="Unassembled WGS sequence"/>
</dbReference>
<sequence length="285" mass="31914">MSAWASGSLAEKLKQQKLAAANGIGTALLPAVPTGSATVSASGQKKNNNAPPPTPPAVQEDVVPNENRKPIASSACEKPQLHEAAKPVHLGPISFPHELAKLVSSEFNFVGVVTKAPMALGETREPLTPNFPEKKYPPRAFGSRNAYHETSQMGNTGHAYPVQQNHHYYYYHHHEQQQQQHQDQDQAQSQYYFYKYQTPQQQQRSMQQGMTGQAYHSAYSSLPYNMSPHAMPYHPRMYNRYPGMNMGMGIYGGMQGYGRFSLQGRPAYYPPPQNHMDPYMPPHQQ</sequence>
<dbReference type="AlphaFoldDB" id="A0A7J6Y527"/>
<feature type="region of interest" description="Disordered" evidence="1">
    <location>
        <begin position="34"/>
        <end position="61"/>
    </location>
</feature>
<name>A0A7J6Y527_TRYCR</name>
<dbReference type="VEuPathDB" id="TriTrypDB:BCY84_05287"/>
<feature type="compositionally biased region" description="Polar residues" evidence="1">
    <location>
        <begin position="35"/>
        <end position="46"/>
    </location>
</feature>
<accession>A0A7J6Y527</accession>
<dbReference type="EMBL" id="JABDHM010000033">
    <property type="protein sequence ID" value="KAF5221772.1"/>
    <property type="molecule type" value="Genomic_DNA"/>
</dbReference>
<organism evidence="2 3">
    <name type="scientific">Trypanosoma cruzi</name>
    <dbReference type="NCBI Taxonomy" id="5693"/>
    <lineage>
        <taxon>Eukaryota</taxon>
        <taxon>Discoba</taxon>
        <taxon>Euglenozoa</taxon>
        <taxon>Kinetoplastea</taxon>
        <taxon>Metakinetoplastina</taxon>
        <taxon>Trypanosomatida</taxon>
        <taxon>Trypanosomatidae</taxon>
        <taxon>Trypanosoma</taxon>
        <taxon>Schizotrypanum</taxon>
    </lineage>
</organism>
<gene>
    <name evidence="2" type="ORF">ECC02_005128</name>
</gene>
<comment type="caution">
    <text evidence="2">The sequence shown here is derived from an EMBL/GenBank/DDBJ whole genome shotgun (WGS) entry which is preliminary data.</text>
</comment>
<feature type="region of interest" description="Disordered" evidence="1">
    <location>
        <begin position="124"/>
        <end position="143"/>
    </location>
</feature>
<evidence type="ECO:0000256" key="1">
    <source>
        <dbReference type="SAM" id="MobiDB-lite"/>
    </source>
</evidence>
<evidence type="ECO:0000313" key="2">
    <source>
        <dbReference type="EMBL" id="KAF5221772.1"/>
    </source>
</evidence>
<proteinExistence type="predicted"/>
<evidence type="ECO:0000313" key="3">
    <source>
        <dbReference type="Proteomes" id="UP000583944"/>
    </source>
</evidence>
<protein>
    <submittedName>
        <fullName evidence="2">Uncharacterized protein</fullName>
    </submittedName>
</protein>
<reference evidence="2 3" key="1">
    <citation type="journal article" date="2019" name="Genome Biol. Evol.">
        <title>Nanopore Sequencing Significantly Improves Genome Assembly of the Protozoan Parasite Trypanosoma cruzi.</title>
        <authorList>
            <person name="Diaz-Viraque F."/>
            <person name="Pita S."/>
            <person name="Greif G."/>
            <person name="de Souza R.C.M."/>
            <person name="Iraola G."/>
            <person name="Robello C."/>
        </authorList>
    </citation>
    <scope>NUCLEOTIDE SEQUENCE [LARGE SCALE GENOMIC DNA]</scope>
    <source>
        <strain evidence="2 3">Berenice</strain>
    </source>
</reference>
<dbReference type="VEuPathDB" id="TriTrypDB:ECC02_005128"/>